<dbReference type="EMBL" id="GECZ01009263">
    <property type="protein sequence ID" value="JAS60506.1"/>
    <property type="molecule type" value="Transcribed_RNA"/>
</dbReference>
<evidence type="ECO:0000256" key="5">
    <source>
        <dbReference type="ARBA" id="ARBA00023180"/>
    </source>
</evidence>
<feature type="compositionally biased region" description="Polar residues" evidence="6">
    <location>
        <begin position="1"/>
        <end position="60"/>
    </location>
</feature>
<keyword evidence="2" id="KW-0732">Signal</keyword>
<dbReference type="PANTHER" id="PTHR23301">
    <property type="entry name" value="CHITIN BINDING PERITROPHIN-A"/>
    <property type="match status" value="1"/>
</dbReference>
<sequence length="239" mass="26123">GFTPPNTKASTVNGQGPTPSNTVASTVSEQGFTPPNTAASIVNGQGSTPLNTVASTVSEQSGSGNKENGKNENATLTNSVASTGKCEHDKYYPHETNCNKFYQCDHGYKVLKECGPSNAFNPVINQCDWKYKVDNCKKMKNSLFTTDGIAPNNDLLNKETGKNEKATPTNSVASTGKCEHDKYYPHETNCYKFYQCDYGYKVLKDCAPLTAFNPDIDRCDWPDNVDNCKKMQSSMTTTD</sequence>
<dbReference type="GO" id="GO:0008061">
    <property type="term" value="F:chitin binding"/>
    <property type="evidence" value="ECO:0007669"/>
    <property type="project" value="UniProtKB-KW"/>
</dbReference>
<dbReference type="AlphaFoldDB" id="A0A1B6GDL5"/>
<dbReference type="SUPFAM" id="SSF57625">
    <property type="entry name" value="Invertebrate chitin-binding proteins"/>
    <property type="match status" value="2"/>
</dbReference>
<dbReference type="Gene3D" id="2.170.140.10">
    <property type="entry name" value="Chitin binding domain"/>
    <property type="match status" value="2"/>
</dbReference>
<evidence type="ECO:0000256" key="2">
    <source>
        <dbReference type="ARBA" id="ARBA00022729"/>
    </source>
</evidence>
<keyword evidence="5" id="KW-0325">Glycoprotein</keyword>
<keyword evidence="3" id="KW-0677">Repeat</keyword>
<dbReference type="PANTHER" id="PTHR23301:SF0">
    <property type="entry name" value="CHITIN-BINDING TYPE-2 DOMAIN-CONTAINING PROTEIN-RELATED"/>
    <property type="match status" value="1"/>
</dbReference>
<evidence type="ECO:0000256" key="6">
    <source>
        <dbReference type="SAM" id="MobiDB-lite"/>
    </source>
</evidence>
<keyword evidence="4" id="KW-1015">Disulfide bond</keyword>
<feature type="domain" description="Chitin-binding type-2" evidence="7">
    <location>
        <begin position="83"/>
        <end position="138"/>
    </location>
</feature>
<feature type="domain" description="Chitin-binding type-2" evidence="7">
    <location>
        <begin position="175"/>
        <end position="230"/>
    </location>
</feature>
<evidence type="ECO:0000256" key="1">
    <source>
        <dbReference type="ARBA" id="ARBA00022669"/>
    </source>
</evidence>
<dbReference type="SMART" id="SM00494">
    <property type="entry name" value="ChtBD2"/>
    <property type="match status" value="2"/>
</dbReference>
<gene>
    <name evidence="8" type="ORF">g.20600</name>
</gene>
<evidence type="ECO:0000313" key="8">
    <source>
        <dbReference type="EMBL" id="JAS60506.1"/>
    </source>
</evidence>
<evidence type="ECO:0000256" key="3">
    <source>
        <dbReference type="ARBA" id="ARBA00022737"/>
    </source>
</evidence>
<organism evidence="8">
    <name type="scientific">Cuerna arida</name>
    <dbReference type="NCBI Taxonomy" id="1464854"/>
    <lineage>
        <taxon>Eukaryota</taxon>
        <taxon>Metazoa</taxon>
        <taxon>Ecdysozoa</taxon>
        <taxon>Arthropoda</taxon>
        <taxon>Hexapoda</taxon>
        <taxon>Insecta</taxon>
        <taxon>Pterygota</taxon>
        <taxon>Neoptera</taxon>
        <taxon>Paraneoptera</taxon>
        <taxon>Hemiptera</taxon>
        <taxon>Auchenorrhyncha</taxon>
        <taxon>Membracoidea</taxon>
        <taxon>Cicadellidae</taxon>
        <taxon>Cicadellinae</taxon>
        <taxon>Proconiini</taxon>
        <taxon>Cuerna</taxon>
    </lineage>
</organism>
<feature type="region of interest" description="Disordered" evidence="6">
    <location>
        <begin position="1"/>
        <end position="76"/>
    </location>
</feature>
<dbReference type="PROSITE" id="PS50940">
    <property type="entry name" value="CHIT_BIND_II"/>
    <property type="match status" value="2"/>
</dbReference>
<dbReference type="InterPro" id="IPR002557">
    <property type="entry name" value="Chitin-bd_dom"/>
</dbReference>
<evidence type="ECO:0000256" key="4">
    <source>
        <dbReference type="ARBA" id="ARBA00023157"/>
    </source>
</evidence>
<dbReference type="GO" id="GO:0005576">
    <property type="term" value="C:extracellular region"/>
    <property type="evidence" value="ECO:0007669"/>
    <property type="project" value="InterPro"/>
</dbReference>
<dbReference type="InterPro" id="IPR051940">
    <property type="entry name" value="Chitin_bind-dev_reg"/>
</dbReference>
<evidence type="ECO:0000259" key="7">
    <source>
        <dbReference type="PROSITE" id="PS50940"/>
    </source>
</evidence>
<feature type="non-terminal residue" evidence="8">
    <location>
        <position position="1"/>
    </location>
</feature>
<accession>A0A1B6GDL5</accession>
<name>A0A1B6GDL5_9HEMI</name>
<keyword evidence="1" id="KW-0147">Chitin-binding</keyword>
<dbReference type="InterPro" id="IPR036508">
    <property type="entry name" value="Chitin-bd_dom_sf"/>
</dbReference>
<dbReference type="Pfam" id="PF01607">
    <property type="entry name" value="CBM_14"/>
    <property type="match status" value="2"/>
</dbReference>
<protein>
    <recommendedName>
        <fullName evidence="7">Chitin-binding type-2 domain-containing protein</fullName>
    </recommendedName>
</protein>
<proteinExistence type="predicted"/>
<reference evidence="8" key="1">
    <citation type="submission" date="2015-11" db="EMBL/GenBank/DDBJ databases">
        <title>De novo transcriptome assembly of four potential Pierce s Disease insect vectors from Arizona vineyards.</title>
        <authorList>
            <person name="Tassone E.E."/>
        </authorList>
    </citation>
    <scope>NUCLEOTIDE SEQUENCE</scope>
</reference>